<sequence>MISPDSASSVTLSRRRPLLLWGHCGGGYIVEGKGGRFTLDLYFLSLKVRNAYDDKYAKHTDRYIPT</sequence>
<name>A0A540KY62_MALBA</name>
<dbReference type="EMBL" id="VIEB01000871">
    <property type="protein sequence ID" value="TQD79147.1"/>
    <property type="molecule type" value="Genomic_DNA"/>
</dbReference>
<reference evidence="1 2" key="1">
    <citation type="journal article" date="2019" name="G3 (Bethesda)">
        <title>Sequencing of a Wild Apple (Malus baccata) Genome Unravels the Differences Between Cultivated and Wild Apple Species Regarding Disease Resistance and Cold Tolerance.</title>
        <authorList>
            <person name="Chen X."/>
        </authorList>
    </citation>
    <scope>NUCLEOTIDE SEQUENCE [LARGE SCALE GENOMIC DNA]</scope>
    <source>
        <strain evidence="2">cv. Shandingzi</strain>
        <tissue evidence="1">Leaves</tissue>
    </source>
</reference>
<organism evidence="1 2">
    <name type="scientific">Malus baccata</name>
    <name type="common">Siberian crab apple</name>
    <name type="synonym">Pyrus baccata</name>
    <dbReference type="NCBI Taxonomy" id="106549"/>
    <lineage>
        <taxon>Eukaryota</taxon>
        <taxon>Viridiplantae</taxon>
        <taxon>Streptophyta</taxon>
        <taxon>Embryophyta</taxon>
        <taxon>Tracheophyta</taxon>
        <taxon>Spermatophyta</taxon>
        <taxon>Magnoliopsida</taxon>
        <taxon>eudicotyledons</taxon>
        <taxon>Gunneridae</taxon>
        <taxon>Pentapetalae</taxon>
        <taxon>rosids</taxon>
        <taxon>fabids</taxon>
        <taxon>Rosales</taxon>
        <taxon>Rosaceae</taxon>
        <taxon>Amygdaloideae</taxon>
        <taxon>Maleae</taxon>
        <taxon>Malus</taxon>
    </lineage>
</organism>
<comment type="caution">
    <text evidence="1">The sequence shown here is derived from an EMBL/GenBank/DDBJ whole genome shotgun (WGS) entry which is preliminary data.</text>
</comment>
<dbReference type="Proteomes" id="UP000315295">
    <property type="component" value="Unassembled WGS sequence"/>
</dbReference>
<gene>
    <name evidence="1" type="ORF">C1H46_035307</name>
</gene>
<evidence type="ECO:0000313" key="1">
    <source>
        <dbReference type="EMBL" id="TQD79147.1"/>
    </source>
</evidence>
<proteinExistence type="predicted"/>
<evidence type="ECO:0000313" key="2">
    <source>
        <dbReference type="Proteomes" id="UP000315295"/>
    </source>
</evidence>
<keyword evidence="2" id="KW-1185">Reference proteome</keyword>
<accession>A0A540KY62</accession>
<protein>
    <submittedName>
        <fullName evidence="1">Uncharacterized protein</fullName>
    </submittedName>
</protein>
<dbReference type="AlphaFoldDB" id="A0A540KY62"/>